<evidence type="ECO:0000313" key="2">
    <source>
        <dbReference type="EMBL" id="EGR27047.1"/>
    </source>
</evidence>
<proteinExistence type="predicted"/>
<keyword evidence="3" id="KW-1185">Reference proteome</keyword>
<reference evidence="2 3" key="1">
    <citation type="submission" date="2011-07" db="EMBL/GenBank/DDBJ databases">
        <authorList>
            <person name="Coyne R."/>
            <person name="Brami D."/>
            <person name="Johnson J."/>
            <person name="Hostetler J."/>
            <person name="Hannick L."/>
            <person name="Clark T."/>
            <person name="Cassidy-Hanley D."/>
            <person name="Inman J."/>
        </authorList>
    </citation>
    <scope>NUCLEOTIDE SEQUENCE [LARGE SCALE GENOMIC DNA]</scope>
    <source>
        <strain evidence="2 3">G5</strain>
    </source>
</reference>
<dbReference type="Proteomes" id="UP000008983">
    <property type="component" value="Unassembled WGS sequence"/>
</dbReference>
<feature type="transmembrane region" description="Helical" evidence="1">
    <location>
        <begin position="134"/>
        <end position="155"/>
    </location>
</feature>
<feature type="transmembrane region" description="Helical" evidence="1">
    <location>
        <begin position="161"/>
        <end position="179"/>
    </location>
</feature>
<evidence type="ECO:0000313" key="3">
    <source>
        <dbReference type="Proteomes" id="UP000008983"/>
    </source>
</evidence>
<accession>G0R648</accession>
<feature type="transmembrane region" description="Helical" evidence="1">
    <location>
        <begin position="37"/>
        <end position="58"/>
    </location>
</feature>
<gene>
    <name evidence="2" type="ORF">IMG5_202280</name>
</gene>
<feature type="transmembrane region" description="Helical" evidence="1">
    <location>
        <begin position="224"/>
        <end position="248"/>
    </location>
</feature>
<evidence type="ECO:0008006" key="4">
    <source>
        <dbReference type="Google" id="ProtNLM"/>
    </source>
</evidence>
<sequence>MQLFLKLKAQLFIKFPQHNYFLYMNSLLFVQNNLIRFRYFFLIVFCLLLLWRFLSLFIHKLNGYRHNIFTGNNYLICKEFFIHLQYCLLLQLLIQKCLNIYLNELYCLLQYNHFLINQINLGLSKLILRYLKVYIIYILFVFRLILINFKIIHILCYLIQLTFYNFYIIIFLQKLINIFQYKIQYLDQIFVFFFYQQKCYLQYIFFQIEILFEILLCQKNQFTFFYFLIQLKLQVINVLYFILLRYMYLTLYLQKQQQLNYLIIQIQKQFKKYILFDQYLIQVSVYQLNWKEQSYLGFHLKQKIIYQQLHIRKIQLLQFLFMFHSIIKLLFTYLFQFILHFIFIFILIYHFLEKYAHFQDKNSIIYAFIKKIFFIFFIQVKVIIIPQLQEKKESFFINLNILFYQLNTNIFFF</sequence>
<dbReference type="OMA" id="NIMNVAI"/>
<dbReference type="EMBL" id="GL984389">
    <property type="protein sequence ID" value="EGR27047.1"/>
    <property type="molecule type" value="Genomic_DNA"/>
</dbReference>
<feature type="transmembrane region" description="Helical" evidence="1">
    <location>
        <begin position="364"/>
        <end position="384"/>
    </location>
</feature>
<dbReference type="GeneID" id="14903115"/>
<keyword evidence="1" id="KW-1133">Transmembrane helix</keyword>
<dbReference type="AlphaFoldDB" id="G0R648"/>
<keyword evidence="1" id="KW-0472">Membrane</keyword>
<feature type="transmembrane region" description="Helical" evidence="1">
    <location>
        <begin position="330"/>
        <end position="352"/>
    </location>
</feature>
<dbReference type="RefSeq" id="XP_004023931.1">
    <property type="nucleotide sequence ID" value="XM_004023882.1"/>
</dbReference>
<protein>
    <recommendedName>
        <fullName evidence="4">Transmembrane protein</fullName>
    </recommendedName>
</protein>
<dbReference type="InParanoid" id="G0R648"/>
<evidence type="ECO:0000256" key="1">
    <source>
        <dbReference type="SAM" id="Phobius"/>
    </source>
</evidence>
<keyword evidence="1" id="KW-0812">Transmembrane</keyword>
<name>G0R648_ICHMU</name>
<organism evidence="2 3">
    <name type="scientific">Ichthyophthirius multifiliis</name>
    <name type="common">White spot disease agent</name>
    <name type="synonym">Ich</name>
    <dbReference type="NCBI Taxonomy" id="5932"/>
    <lineage>
        <taxon>Eukaryota</taxon>
        <taxon>Sar</taxon>
        <taxon>Alveolata</taxon>
        <taxon>Ciliophora</taxon>
        <taxon>Intramacronucleata</taxon>
        <taxon>Oligohymenophorea</taxon>
        <taxon>Hymenostomatida</taxon>
        <taxon>Ophryoglenina</taxon>
        <taxon>Ichthyophthirius</taxon>
    </lineage>
</organism>